<dbReference type="Proteomes" id="UP001195483">
    <property type="component" value="Unassembled WGS sequence"/>
</dbReference>
<dbReference type="CDD" id="cd08544">
    <property type="entry name" value="Reeler"/>
    <property type="match status" value="1"/>
</dbReference>
<dbReference type="InterPro" id="IPR051237">
    <property type="entry name" value="Ferric-chelate_Red/DefProt"/>
</dbReference>
<name>A0AAE0TF62_9BIVA</name>
<dbReference type="Gene3D" id="2.60.40.4060">
    <property type="entry name" value="Reeler domain"/>
    <property type="match status" value="1"/>
</dbReference>
<reference evidence="4" key="2">
    <citation type="journal article" date="2021" name="Genome Biol. Evol.">
        <title>Developing a high-quality reference genome for a parasitic bivalve with doubly uniparental inheritance (Bivalvia: Unionida).</title>
        <authorList>
            <person name="Smith C.H."/>
        </authorList>
    </citation>
    <scope>NUCLEOTIDE SEQUENCE</scope>
    <source>
        <strain evidence="4">CHS0354</strain>
        <tissue evidence="4">Mantle</tissue>
    </source>
</reference>
<protein>
    <recommendedName>
        <fullName evidence="3">Reelin domain-containing protein</fullName>
    </recommendedName>
</protein>
<keyword evidence="2" id="KW-0472">Membrane</keyword>
<comment type="caution">
    <text evidence="4">The sequence shown here is derived from an EMBL/GenBank/DDBJ whole genome shotgun (WGS) entry which is preliminary data.</text>
</comment>
<proteinExistence type="predicted"/>
<feature type="region of interest" description="Disordered" evidence="1">
    <location>
        <begin position="611"/>
        <end position="636"/>
    </location>
</feature>
<evidence type="ECO:0000259" key="3">
    <source>
        <dbReference type="PROSITE" id="PS51019"/>
    </source>
</evidence>
<dbReference type="InterPro" id="IPR002861">
    <property type="entry name" value="Reeler_dom"/>
</dbReference>
<evidence type="ECO:0000313" key="5">
    <source>
        <dbReference type="Proteomes" id="UP001195483"/>
    </source>
</evidence>
<dbReference type="PANTHER" id="PTHR45828">
    <property type="entry name" value="CYTOCHROME B561/FERRIC REDUCTASE TRANSMEMBRANE"/>
    <property type="match status" value="1"/>
</dbReference>
<sequence length="647" mass="69163">MYSSSRRRGFSATIQIILIFGYAAYFSEAMIPLSIHQQRQHNFPKGSEFLAPNYHAGDHLRTGIKLDDASRQRQKTVLVNTSRIRVKFLCDSGHILSMNKTEVLVPPQKTPSPFEIVVNSTQISPDDFVKVTIKSTGREAFRGFFLQILSLNSFVENGALFPQSGFLPGEQTTVASCVKGGDSVHHVDESLKKTVSFLWKAPSLISGPLQIRGSILQDKDTYWDKVLSQPIFVITDPEQEDKLQNTDQATQVDKLNNSQAQIIPPSYAPSNLINIDTSLRKDVYKRETTFNTVFNATTPAEKLQVNHETRVSPWNGTPFEKSKYDEPTKNVAFHSGVSFDDLLSGEGIQRLEGGGYKVADHTSYQGFPTVNSSQMIGSVDPLGNLATPPETSEFLANAIKSIIGGGGGLGTMINAITAFNRIRSIMGKRKSSQAFNMNGYSGMMGGGLPMGGLGGIGGQNSLLGLQSNPLALQQQVQALQQQLALQTSQLALQNQLGLQSPLFGVQNPYGLQNSHLGLQNPQLGLGMQGQTNPLLGPNQFGMGGLQQDNLLQNQFGQFLPGQGMGGSGQQSNSQWNNPMGSNQFGGSVGIGSGGSFGGMSSLGGGSSFGQSNVRALDGSPSSMFGGQPGSFMPVGGGNAGIGTSLLG</sequence>
<accession>A0AAE0TF62</accession>
<feature type="region of interest" description="Disordered" evidence="1">
    <location>
        <begin position="561"/>
        <end position="588"/>
    </location>
</feature>
<dbReference type="InterPro" id="IPR042307">
    <property type="entry name" value="Reeler_sf"/>
</dbReference>
<dbReference type="EMBL" id="JAEAOA010000433">
    <property type="protein sequence ID" value="KAK3609260.1"/>
    <property type="molecule type" value="Genomic_DNA"/>
</dbReference>
<organism evidence="4 5">
    <name type="scientific">Potamilus streckersoni</name>
    <dbReference type="NCBI Taxonomy" id="2493646"/>
    <lineage>
        <taxon>Eukaryota</taxon>
        <taxon>Metazoa</taxon>
        <taxon>Spiralia</taxon>
        <taxon>Lophotrochozoa</taxon>
        <taxon>Mollusca</taxon>
        <taxon>Bivalvia</taxon>
        <taxon>Autobranchia</taxon>
        <taxon>Heteroconchia</taxon>
        <taxon>Palaeoheterodonta</taxon>
        <taxon>Unionida</taxon>
        <taxon>Unionoidea</taxon>
        <taxon>Unionidae</taxon>
        <taxon>Ambleminae</taxon>
        <taxon>Lampsilini</taxon>
        <taxon>Potamilus</taxon>
    </lineage>
</organism>
<keyword evidence="5" id="KW-1185">Reference proteome</keyword>
<dbReference type="GO" id="GO:0016020">
    <property type="term" value="C:membrane"/>
    <property type="evidence" value="ECO:0007669"/>
    <property type="project" value="TreeGrafter"/>
</dbReference>
<evidence type="ECO:0000256" key="1">
    <source>
        <dbReference type="SAM" id="MobiDB-lite"/>
    </source>
</evidence>
<reference evidence="4" key="1">
    <citation type="journal article" date="2021" name="Genome Biol. Evol.">
        <title>A High-Quality Reference Genome for a Parasitic Bivalve with Doubly Uniparental Inheritance (Bivalvia: Unionida).</title>
        <authorList>
            <person name="Smith C.H."/>
        </authorList>
    </citation>
    <scope>NUCLEOTIDE SEQUENCE</scope>
    <source>
        <strain evidence="4">CHS0354</strain>
    </source>
</reference>
<keyword evidence="2" id="KW-1133">Transmembrane helix</keyword>
<feature type="domain" description="Reelin" evidence="3">
    <location>
        <begin position="75"/>
        <end position="249"/>
    </location>
</feature>
<dbReference type="PANTHER" id="PTHR45828:SF33">
    <property type="entry name" value="DOMON DOMAIN-CONTAINING PROTEIN"/>
    <property type="match status" value="1"/>
</dbReference>
<dbReference type="Pfam" id="PF02014">
    <property type="entry name" value="Reeler"/>
    <property type="match status" value="1"/>
</dbReference>
<gene>
    <name evidence="4" type="ORF">CHS0354_006185</name>
</gene>
<keyword evidence="2" id="KW-0812">Transmembrane</keyword>
<reference evidence="4" key="3">
    <citation type="submission" date="2023-05" db="EMBL/GenBank/DDBJ databases">
        <authorList>
            <person name="Smith C.H."/>
        </authorList>
    </citation>
    <scope>NUCLEOTIDE SEQUENCE</scope>
    <source>
        <strain evidence="4">CHS0354</strain>
        <tissue evidence="4">Mantle</tissue>
    </source>
</reference>
<dbReference type="AlphaFoldDB" id="A0AAE0TF62"/>
<evidence type="ECO:0000313" key="4">
    <source>
        <dbReference type="EMBL" id="KAK3609260.1"/>
    </source>
</evidence>
<dbReference type="PROSITE" id="PS51019">
    <property type="entry name" value="REELIN"/>
    <property type="match status" value="1"/>
</dbReference>
<feature type="transmembrane region" description="Helical" evidence="2">
    <location>
        <begin position="12"/>
        <end position="35"/>
    </location>
</feature>
<evidence type="ECO:0000256" key="2">
    <source>
        <dbReference type="SAM" id="Phobius"/>
    </source>
</evidence>